<keyword evidence="11" id="KW-0282">Flagellum</keyword>
<evidence type="ECO:0000256" key="3">
    <source>
        <dbReference type="ARBA" id="ARBA00009677"/>
    </source>
</evidence>
<name>A0ABS5HYP4_9GAMM</name>
<dbReference type="PROSITE" id="PS00588">
    <property type="entry name" value="FLAGELLA_BB_ROD"/>
    <property type="match status" value="1"/>
</dbReference>
<evidence type="ECO:0000256" key="2">
    <source>
        <dbReference type="ARBA" id="ARBA00004613"/>
    </source>
</evidence>
<reference evidence="11 12" key="1">
    <citation type="submission" date="2020-02" db="EMBL/GenBank/DDBJ databases">
        <title>Shewanella WXL01 sp. nov., a marine bacterium isolated from green algae in Luhuitou Fringing Reef (Northern South China Sea).</title>
        <authorList>
            <person name="Wang X."/>
        </authorList>
    </citation>
    <scope>NUCLEOTIDE SEQUENCE [LARGE SCALE GENOMIC DNA]</scope>
    <source>
        <strain evidence="11 12">MCCC 1A01895</strain>
    </source>
</reference>
<dbReference type="NCBIfam" id="TIGR02492">
    <property type="entry name" value="flgK_ends"/>
    <property type="match status" value="1"/>
</dbReference>
<feature type="domain" description="Flagellar hook-associated protein 1 D2-like" evidence="9">
    <location>
        <begin position="339"/>
        <end position="418"/>
    </location>
</feature>
<dbReference type="InterPro" id="IPR053927">
    <property type="entry name" value="FlgK_helical"/>
</dbReference>
<evidence type="ECO:0000259" key="7">
    <source>
        <dbReference type="Pfam" id="PF00460"/>
    </source>
</evidence>
<dbReference type="InterPro" id="IPR001444">
    <property type="entry name" value="Flag_bb_rod_N"/>
</dbReference>
<feature type="domain" description="Flagellar basal-body/hook protein C-terminal" evidence="8">
    <location>
        <begin position="596"/>
        <end position="635"/>
    </location>
</feature>
<evidence type="ECO:0000259" key="9">
    <source>
        <dbReference type="Pfam" id="PF21158"/>
    </source>
</evidence>
<dbReference type="InterPro" id="IPR049119">
    <property type="entry name" value="FlgK_D2-like"/>
</dbReference>
<feature type="domain" description="Flagellar basal body rod protein N-terminal" evidence="7">
    <location>
        <begin position="6"/>
        <end position="35"/>
    </location>
</feature>
<dbReference type="Proteomes" id="UP000811844">
    <property type="component" value="Unassembled WGS sequence"/>
</dbReference>
<dbReference type="Pfam" id="PF06429">
    <property type="entry name" value="Flg_bbr_C"/>
    <property type="match status" value="1"/>
</dbReference>
<dbReference type="SUPFAM" id="SSF64518">
    <property type="entry name" value="Phase 1 flagellin"/>
    <property type="match status" value="1"/>
</dbReference>
<dbReference type="InterPro" id="IPR019776">
    <property type="entry name" value="Flagellar_basal_body_rod_CS"/>
</dbReference>
<proteinExistence type="inferred from homology"/>
<comment type="similarity">
    <text evidence="3">Belongs to the flagella basal body rod proteins family.</text>
</comment>
<evidence type="ECO:0000313" key="11">
    <source>
        <dbReference type="EMBL" id="MBR9726756.1"/>
    </source>
</evidence>
<evidence type="ECO:0000256" key="6">
    <source>
        <dbReference type="ARBA" id="ARBA00023143"/>
    </source>
</evidence>
<organism evidence="11 12">
    <name type="scientific">Shewanella intestini</name>
    <dbReference type="NCBI Taxonomy" id="2017544"/>
    <lineage>
        <taxon>Bacteria</taxon>
        <taxon>Pseudomonadati</taxon>
        <taxon>Pseudomonadota</taxon>
        <taxon>Gammaproteobacteria</taxon>
        <taxon>Alteromonadales</taxon>
        <taxon>Shewanellaceae</taxon>
        <taxon>Shewanella</taxon>
    </lineage>
</organism>
<feature type="domain" description="Flagellar hook-associated protein FlgK helical" evidence="10">
    <location>
        <begin position="93"/>
        <end position="322"/>
    </location>
</feature>
<comment type="subcellular location">
    <subcellularLocation>
        <location evidence="1">Bacterial flagellum</location>
    </subcellularLocation>
    <subcellularLocation>
        <location evidence="2">Secreted</location>
    </subcellularLocation>
</comment>
<evidence type="ECO:0000313" key="12">
    <source>
        <dbReference type="Proteomes" id="UP000811844"/>
    </source>
</evidence>
<keyword evidence="12" id="KW-1185">Reference proteome</keyword>
<keyword evidence="11" id="KW-0966">Cell projection</keyword>
<evidence type="ECO:0000256" key="5">
    <source>
        <dbReference type="ARBA" id="ARBA00022525"/>
    </source>
</evidence>
<gene>
    <name evidence="11" type="primary">flgK</name>
    <name evidence="11" type="ORF">G3R48_01965</name>
</gene>
<dbReference type="InterPro" id="IPR010930">
    <property type="entry name" value="Flg_bb/hook_C_dom"/>
</dbReference>
<protein>
    <recommendedName>
        <fullName evidence="4">Flagellar hook-associated protein 1</fullName>
    </recommendedName>
</protein>
<keyword evidence="11" id="KW-0969">Cilium</keyword>
<dbReference type="PRINTS" id="PR01005">
    <property type="entry name" value="FLGHOOKAP1"/>
</dbReference>
<accession>A0ABS5HYP4</accession>
<evidence type="ECO:0000259" key="8">
    <source>
        <dbReference type="Pfam" id="PF06429"/>
    </source>
</evidence>
<dbReference type="RefSeq" id="WP_153660821.1">
    <property type="nucleotide sequence ID" value="NZ_JAAIKR010000001.1"/>
</dbReference>
<keyword evidence="5" id="KW-0964">Secreted</keyword>
<evidence type="ECO:0000256" key="1">
    <source>
        <dbReference type="ARBA" id="ARBA00004365"/>
    </source>
</evidence>
<evidence type="ECO:0000256" key="4">
    <source>
        <dbReference type="ARBA" id="ARBA00016244"/>
    </source>
</evidence>
<dbReference type="Pfam" id="PF22638">
    <property type="entry name" value="FlgK_D1"/>
    <property type="match status" value="1"/>
</dbReference>
<dbReference type="EMBL" id="JAAIKR010000001">
    <property type="protein sequence ID" value="MBR9726756.1"/>
    <property type="molecule type" value="Genomic_DNA"/>
</dbReference>
<dbReference type="Pfam" id="PF21158">
    <property type="entry name" value="flgK_1st_1"/>
    <property type="match status" value="1"/>
</dbReference>
<dbReference type="Pfam" id="PF00460">
    <property type="entry name" value="Flg_bb_rod"/>
    <property type="match status" value="1"/>
</dbReference>
<evidence type="ECO:0000259" key="10">
    <source>
        <dbReference type="Pfam" id="PF22638"/>
    </source>
</evidence>
<dbReference type="PANTHER" id="PTHR30033">
    <property type="entry name" value="FLAGELLAR HOOK-ASSOCIATED PROTEIN 1"/>
    <property type="match status" value="1"/>
</dbReference>
<dbReference type="PANTHER" id="PTHR30033:SF1">
    <property type="entry name" value="FLAGELLAR HOOK-ASSOCIATED PROTEIN 1"/>
    <property type="match status" value="1"/>
</dbReference>
<keyword evidence="6" id="KW-0975">Bacterial flagellum</keyword>
<sequence>MSVDLLNISRTGVLAAQSQLSVTSNNIANVNTSGYHRQVASQEALESQRLQGNYLGTGSYVNDVKRIYNEFASRELRISQTSMSEATTTYAKMDELDQVFSNVGKTLPQGLNSLFESINSVAGIPTDIGLRDNVIDNASQLARSINGMQTQVDSNIKQTNLQIESTTKRVNEIGKELGSINSELMKDQTQDPQLLDKQDALINELSQYSQVNVIPLETGAKSIMLGGSVMLVSGEVSMEMGTVTGDPFPNEPRLTANTGDKSLIVDPSKLGGQLGALFDFRDETLIPASNELGQFALGVADSFNTAQTQGFDLNGEVGGDLYRDINDPQMSVGRVGGYSNNTGTANLSVNIDDVSGLTGASYELNFTAPGTYELTDNTTGDVTPLTLNAPGELAGGSGFTINIDTGAMADGDRFEIRPTAGAASGVEVAMVDPKKLAIAGPTITADAANTSKATVSLNGMDPTATGFPGVDSAITFQLNTATNTYTAFDDTGATLGTGTYSPPQVNAFGMNFDVNNTTGATAERFTFDLTFAEGNNNNAVSMAQLANKNIMNGGKSTLVGVYENTKLDIGSKTKASEVRVESANSIYQQANSRVQSESGVNLDEEASNLIRFQQSYLASAKIMSTAQAIFDSLISSVR</sequence>
<comment type="caution">
    <text evidence="11">The sequence shown here is derived from an EMBL/GenBank/DDBJ whole genome shotgun (WGS) entry which is preliminary data.</text>
</comment>
<dbReference type="InterPro" id="IPR002371">
    <property type="entry name" value="FlgK"/>
</dbReference>